<protein>
    <recommendedName>
        <fullName evidence="1">BRCT domain-containing protein</fullName>
    </recommendedName>
</protein>
<dbReference type="GO" id="GO:0070987">
    <property type="term" value="P:error-free translesion synthesis"/>
    <property type="evidence" value="ECO:0007669"/>
    <property type="project" value="TreeGrafter"/>
</dbReference>
<dbReference type="Gene3D" id="3.40.50.10190">
    <property type="entry name" value="BRCT domain"/>
    <property type="match status" value="1"/>
</dbReference>
<evidence type="ECO:0000313" key="2">
    <source>
        <dbReference type="EMBL" id="TPX59603.1"/>
    </source>
</evidence>
<dbReference type="SUPFAM" id="SSF52113">
    <property type="entry name" value="BRCT domain"/>
    <property type="match status" value="1"/>
</dbReference>
<comment type="caution">
    <text evidence="2">The sequence shown here is derived from an EMBL/GenBank/DDBJ whole genome shotgun (WGS) entry which is preliminary data.</text>
</comment>
<evidence type="ECO:0000313" key="3">
    <source>
        <dbReference type="Proteomes" id="UP000318582"/>
    </source>
</evidence>
<reference evidence="2 3" key="1">
    <citation type="journal article" date="2019" name="Sci. Rep.">
        <title>Comparative genomics of chytrid fungi reveal insights into the obligate biotrophic and pathogenic lifestyle of Synchytrium endobioticum.</title>
        <authorList>
            <person name="van de Vossenberg B.T.L.H."/>
            <person name="Warris S."/>
            <person name="Nguyen H.D.T."/>
            <person name="van Gent-Pelzer M.P.E."/>
            <person name="Joly D.L."/>
            <person name="van de Geest H.C."/>
            <person name="Bonants P.J.M."/>
            <person name="Smith D.S."/>
            <person name="Levesque C.A."/>
            <person name="van der Lee T.A.J."/>
        </authorList>
    </citation>
    <scope>NUCLEOTIDE SEQUENCE [LARGE SCALE GENOMIC DNA]</scope>
    <source>
        <strain evidence="2 3">CBS 809.83</strain>
    </source>
</reference>
<dbReference type="GO" id="GO:0017125">
    <property type="term" value="F:deoxycytidyl transferase activity"/>
    <property type="evidence" value="ECO:0007669"/>
    <property type="project" value="TreeGrafter"/>
</dbReference>
<dbReference type="InterPro" id="IPR036420">
    <property type="entry name" value="BRCT_dom_sf"/>
</dbReference>
<dbReference type="AlphaFoldDB" id="A0A507E694"/>
<dbReference type="InterPro" id="IPR001357">
    <property type="entry name" value="BRCT_dom"/>
</dbReference>
<dbReference type="STRING" id="109895.A0A507E694"/>
<dbReference type="PANTHER" id="PTHR45990">
    <property type="entry name" value="DNA REPAIR PROTEIN REV1"/>
    <property type="match status" value="1"/>
</dbReference>
<dbReference type="GO" id="GO:0042276">
    <property type="term" value="P:error-prone translesion synthesis"/>
    <property type="evidence" value="ECO:0007669"/>
    <property type="project" value="TreeGrafter"/>
</dbReference>
<dbReference type="PANTHER" id="PTHR45990:SF1">
    <property type="entry name" value="DNA REPAIR PROTEIN REV1"/>
    <property type="match status" value="1"/>
</dbReference>
<dbReference type="GO" id="GO:0003887">
    <property type="term" value="F:DNA-directed DNA polymerase activity"/>
    <property type="evidence" value="ECO:0007669"/>
    <property type="project" value="TreeGrafter"/>
</dbReference>
<gene>
    <name evidence="2" type="ORF">PhCBS80983_g02336</name>
</gene>
<keyword evidence="3" id="KW-1185">Reference proteome</keyword>
<dbReference type="EMBL" id="QEAQ01000023">
    <property type="protein sequence ID" value="TPX59603.1"/>
    <property type="molecule type" value="Genomic_DNA"/>
</dbReference>
<dbReference type="GO" id="GO:0005634">
    <property type="term" value="C:nucleus"/>
    <property type="evidence" value="ECO:0007669"/>
    <property type="project" value="TreeGrafter"/>
</dbReference>
<feature type="domain" description="BRCT" evidence="1">
    <location>
        <begin position="77"/>
        <end position="168"/>
    </location>
</feature>
<dbReference type="SMART" id="SM00292">
    <property type="entry name" value="BRCT"/>
    <property type="match status" value="1"/>
</dbReference>
<dbReference type="Proteomes" id="UP000318582">
    <property type="component" value="Unassembled WGS sequence"/>
</dbReference>
<organism evidence="2 3">
    <name type="scientific">Powellomyces hirtus</name>
    <dbReference type="NCBI Taxonomy" id="109895"/>
    <lineage>
        <taxon>Eukaryota</taxon>
        <taxon>Fungi</taxon>
        <taxon>Fungi incertae sedis</taxon>
        <taxon>Chytridiomycota</taxon>
        <taxon>Chytridiomycota incertae sedis</taxon>
        <taxon>Chytridiomycetes</taxon>
        <taxon>Spizellomycetales</taxon>
        <taxon>Powellomycetaceae</taxon>
        <taxon>Powellomyces</taxon>
    </lineage>
</organism>
<dbReference type="PROSITE" id="PS50172">
    <property type="entry name" value="BRCT"/>
    <property type="match status" value="1"/>
</dbReference>
<proteinExistence type="predicted"/>
<dbReference type="Pfam" id="PF16589">
    <property type="entry name" value="BRCT_2"/>
    <property type="match status" value="1"/>
</dbReference>
<name>A0A507E694_9FUNG</name>
<dbReference type="CDD" id="cd17719">
    <property type="entry name" value="BRCT_Rev1"/>
    <property type="match status" value="1"/>
</dbReference>
<accession>A0A507E694</accession>
<evidence type="ECO:0000259" key="1">
    <source>
        <dbReference type="PROSITE" id="PS50172"/>
    </source>
</evidence>
<sequence>MDKFVIRKKRTCTAEKSECIKSEPGGTLDPLKPCLHTFKPTHYTNPAVGHQVAGNPRAGKLYAQARDFKLAQQRAEQVSRIFQGVRVYVNGYVGTDDHDFRQLVMKHGGDISTNLKLRSVTHMICTSLSGIKTDKFLRGSANVKIVRPDWIMDCVEQGKRVPEGPYKVILDEARRA</sequence>